<evidence type="ECO:0000256" key="2">
    <source>
        <dbReference type="ARBA" id="ARBA00022679"/>
    </source>
</evidence>
<keyword evidence="2 4" id="KW-0808">Transferase</keyword>
<comment type="similarity">
    <text evidence="4">Belongs to the queuine tRNA-ribosyltransferase family.</text>
</comment>
<dbReference type="InterPro" id="IPR002616">
    <property type="entry name" value="tRNA_ribo_trans-like"/>
</dbReference>
<organism evidence="6 7">
    <name type="scientific">Candidatus Portnoybacteria bacterium CG_4_9_14_3_um_filter_43_11</name>
    <dbReference type="NCBI Taxonomy" id="1974805"/>
    <lineage>
        <taxon>Bacteria</taxon>
        <taxon>Candidatus Portnoyibacteriota</taxon>
    </lineage>
</organism>
<feature type="active site" description="Proton acceptor" evidence="4">
    <location>
        <position position="91"/>
    </location>
</feature>
<dbReference type="SUPFAM" id="SSF51713">
    <property type="entry name" value="tRNA-guanine transglycosylase"/>
    <property type="match status" value="1"/>
</dbReference>
<comment type="subunit">
    <text evidence="4">Homodimer. Within each dimer, one monomer is responsible for RNA recognition and catalysis, while the other monomer binds to the replacement base PreQ1.</text>
</comment>
<evidence type="ECO:0000313" key="7">
    <source>
        <dbReference type="Proteomes" id="UP000230941"/>
    </source>
</evidence>
<feature type="binding site" evidence="4">
    <location>
        <position position="330"/>
    </location>
    <ligand>
        <name>Zn(2+)</name>
        <dbReference type="ChEBI" id="CHEBI:29105"/>
    </ligand>
</feature>
<dbReference type="AlphaFoldDB" id="A0A2M7YLQ1"/>
<feature type="active site" description="Nucleophile" evidence="4">
    <location>
        <position position="290"/>
    </location>
</feature>
<feature type="binding site" evidence="4">
    <location>
        <position position="212"/>
    </location>
    <ligand>
        <name>substrate</name>
    </ligand>
</feature>
<feature type="binding site" evidence="4">
    <location>
        <position position="359"/>
    </location>
    <ligand>
        <name>Zn(2+)</name>
        <dbReference type="ChEBI" id="CHEBI:29105"/>
    </ligand>
</feature>
<dbReference type="NCBIfam" id="TIGR00449">
    <property type="entry name" value="tgt_general"/>
    <property type="match status" value="1"/>
</dbReference>
<dbReference type="GO" id="GO:0005737">
    <property type="term" value="C:cytoplasm"/>
    <property type="evidence" value="ECO:0007669"/>
    <property type="project" value="TreeGrafter"/>
</dbReference>
<keyword evidence="4" id="KW-0671">Queuosine biosynthesis</keyword>
<dbReference type="Gene3D" id="3.20.20.105">
    <property type="entry name" value="Queuine tRNA-ribosyltransferase-like"/>
    <property type="match status" value="1"/>
</dbReference>
<feature type="binding site" evidence="4">
    <location>
        <position position="328"/>
    </location>
    <ligand>
        <name>Zn(2+)</name>
        <dbReference type="ChEBI" id="CHEBI:29105"/>
    </ligand>
</feature>
<dbReference type="Proteomes" id="UP000230941">
    <property type="component" value="Unassembled WGS sequence"/>
</dbReference>
<evidence type="ECO:0000313" key="6">
    <source>
        <dbReference type="EMBL" id="PJA63876.1"/>
    </source>
</evidence>
<dbReference type="GO" id="GO:0046872">
    <property type="term" value="F:metal ion binding"/>
    <property type="evidence" value="ECO:0007669"/>
    <property type="project" value="UniProtKB-KW"/>
</dbReference>
<protein>
    <recommendedName>
        <fullName evidence="4">Queuine tRNA-ribosyltransferase</fullName>
        <ecNumber evidence="4">2.4.2.29</ecNumber>
    </recommendedName>
    <alternativeName>
        <fullName evidence="4">Guanine insertion enzyme</fullName>
    </alternativeName>
    <alternativeName>
        <fullName evidence="4">tRNA-guanine transglycosylase</fullName>
    </alternativeName>
</protein>
<dbReference type="InterPro" id="IPR004803">
    <property type="entry name" value="TGT"/>
</dbReference>
<name>A0A2M7YLQ1_9BACT</name>
<comment type="caution">
    <text evidence="6">The sequence shown here is derived from an EMBL/GenBank/DDBJ whole genome shotgun (WGS) entry which is preliminary data.</text>
</comment>
<dbReference type="EC" id="2.4.2.29" evidence="4"/>
<feature type="region of interest" description="RNA binding; important for wobble base 34 recognition" evidence="4">
    <location>
        <begin position="295"/>
        <end position="299"/>
    </location>
</feature>
<sequence length="380" mass="42752">MFFKLLKKSKKSKARLGLIKTEHGVMKTPAFFPVATKATVKALTPEEVREIGFEGILANTYHLYLQPGNKLIKKLGGLHQFMNWPGPLATDSGGFQVFSLGSGFGSGIGKILKPEQVGLRDNSQKLKLVKIDEDGVTFTSHLDGSRHRFTPEISIKIQEDLGADIIFAFDEATSPLADYEYNRKAMERTHRWAKRCLKIKKRTGQFLFGIVQGGPFKELRKASAQFIGSLPFDGFGVGGSYGVGDSLGRVDDVLDWVIPYLPESKPRHLLGIGYLNDIKMAVKKGIDLFDCAMPTRLGRHGVFLTNKGEMNILRPIHRTDNQPVMKNCRCYACQNYSRAYLNHLFKANEILAARLATEHNLWLMARFFDRIKKEIRMGKL</sequence>
<dbReference type="InterPro" id="IPR050076">
    <property type="entry name" value="ArchSynthase1/Queuine_TRR"/>
</dbReference>
<feature type="binding site" evidence="4">
    <location>
        <position position="333"/>
    </location>
    <ligand>
        <name>Zn(2+)</name>
        <dbReference type="ChEBI" id="CHEBI:29105"/>
    </ligand>
</feature>
<dbReference type="PANTHER" id="PTHR46499">
    <property type="entry name" value="QUEUINE TRNA-RIBOSYLTRANSFERASE"/>
    <property type="match status" value="1"/>
</dbReference>
<dbReference type="GO" id="GO:0008479">
    <property type="term" value="F:tRNA-guanosine(34) queuine transglycosylase activity"/>
    <property type="evidence" value="ECO:0007669"/>
    <property type="project" value="UniProtKB-UniRule"/>
</dbReference>
<proteinExistence type="inferred from homology"/>
<feature type="region of interest" description="RNA binding" evidence="4">
    <location>
        <begin position="271"/>
        <end position="277"/>
    </location>
</feature>
<evidence type="ECO:0000256" key="3">
    <source>
        <dbReference type="ARBA" id="ARBA00022694"/>
    </source>
</evidence>
<dbReference type="HAMAP" id="MF_00168">
    <property type="entry name" value="Q_tRNA_Tgt"/>
    <property type="match status" value="1"/>
</dbReference>
<evidence type="ECO:0000259" key="5">
    <source>
        <dbReference type="Pfam" id="PF01702"/>
    </source>
</evidence>
<feature type="binding site" evidence="4">
    <location>
        <position position="239"/>
    </location>
    <ligand>
        <name>substrate</name>
    </ligand>
</feature>
<comment type="function">
    <text evidence="4">Catalyzes the base-exchange of a guanine (G) residue with the queuine precursor 7-aminomethyl-7-deazaguanine (PreQ1) at position 34 (anticodon wobble position) in tRNAs with GU(N) anticodons (tRNA-Asp, -Asn, -His and -Tyr). Catalysis occurs through a double-displacement mechanism. The nucleophile active site attacks the C1' of nucleotide 34 to detach the guanine base from the RNA, forming a covalent enzyme-RNA intermediate. The proton acceptor active site deprotonates the incoming PreQ1, allowing a nucleophilic attack on the C1' of the ribose to form the product. After dissociation, two additional enzymatic reactions on the tRNA convert PreQ1 to queuine (Q), resulting in the hypermodified nucleoside queuosine (7-(((4,5-cis-dihydroxy-2-cyclopenten-1-yl)amino)methyl)-7-deazaguanosine).</text>
</comment>
<gene>
    <name evidence="4 6" type="primary">tgt</name>
    <name evidence="6" type="ORF">CO160_01630</name>
</gene>
<dbReference type="InterPro" id="IPR036511">
    <property type="entry name" value="TGT-like_sf"/>
</dbReference>
<accession>A0A2M7YLQ1</accession>
<comment type="pathway">
    <text evidence="4">tRNA modification; tRNA-queuosine biosynthesis.</text>
</comment>
<evidence type="ECO:0000256" key="4">
    <source>
        <dbReference type="HAMAP-Rule" id="MF_00168"/>
    </source>
</evidence>
<keyword evidence="1 4" id="KW-0328">Glycosyltransferase</keyword>
<dbReference type="EMBL" id="PFWG01000042">
    <property type="protein sequence ID" value="PJA63876.1"/>
    <property type="molecule type" value="Genomic_DNA"/>
</dbReference>
<comment type="cofactor">
    <cofactor evidence="4">
        <name>Zn(2+)</name>
        <dbReference type="ChEBI" id="CHEBI:29105"/>
    </cofactor>
    <text evidence="4">Binds 1 zinc ion per subunit.</text>
</comment>
<dbReference type="NCBIfam" id="TIGR00430">
    <property type="entry name" value="Q_tRNA_tgt"/>
    <property type="match status" value="1"/>
</dbReference>
<comment type="catalytic activity">
    <reaction evidence="4">
        <text>7-aminomethyl-7-carbaguanine + guanosine(34) in tRNA = 7-aminomethyl-7-carbaguanosine(34) in tRNA + guanine</text>
        <dbReference type="Rhea" id="RHEA:24104"/>
        <dbReference type="Rhea" id="RHEA-COMP:10341"/>
        <dbReference type="Rhea" id="RHEA-COMP:10342"/>
        <dbReference type="ChEBI" id="CHEBI:16235"/>
        <dbReference type="ChEBI" id="CHEBI:58703"/>
        <dbReference type="ChEBI" id="CHEBI:74269"/>
        <dbReference type="ChEBI" id="CHEBI:82833"/>
        <dbReference type="EC" id="2.4.2.29"/>
    </reaction>
</comment>
<dbReference type="GO" id="GO:0008616">
    <property type="term" value="P:tRNA queuosine(34) biosynthetic process"/>
    <property type="evidence" value="ECO:0007669"/>
    <property type="project" value="UniProtKB-UniRule"/>
</dbReference>
<feature type="binding site" evidence="4">
    <location>
        <position position="170"/>
    </location>
    <ligand>
        <name>substrate</name>
    </ligand>
</feature>
<dbReference type="UniPathway" id="UPA00392"/>
<keyword evidence="4" id="KW-0479">Metal-binding</keyword>
<feature type="binding site" evidence="4">
    <location>
        <begin position="91"/>
        <end position="95"/>
    </location>
    <ligand>
        <name>substrate</name>
    </ligand>
</feature>
<reference evidence="7" key="1">
    <citation type="submission" date="2017-09" db="EMBL/GenBank/DDBJ databases">
        <title>Depth-based differentiation of microbial function through sediment-hosted aquifers and enrichment of novel symbionts in the deep terrestrial subsurface.</title>
        <authorList>
            <person name="Probst A.J."/>
            <person name="Ladd B."/>
            <person name="Jarett J.K."/>
            <person name="Geller-Mcgrath D.E."/>
            <person name="Sieber C.M.K."/>
            <person name="Emerson J.B."/>
            <person name="Anantharaman K."/>
            <person name="Thomas B.C."/>
            <person name="Malmstrom R."/>
            <person name="Stieglmeier M."/>
            <person name="Klingl A."/>
            <person name="Woyke T."/>
            <person name="Ryan C.M."/>
            <person name="Banfield J.F."/>
        </authorList>
    </citation>
    <scope>NUCLEOTIDE SEQUENCE [LARGE SCALE GENOMIC DNA]</scope>
</reference>
<keyword evidence="3 4" id="KW-0819">tRNA processing</keyword>
<dbReference type="PANTHER" id="PTHR46499:SF1">
    <property type="entry name" value="QUEUINE TRNA-RIBOSYLTRANSFERASE"/>
    <property type="match status" value="1"/>
</dbReference>
<feature type="domain" description="tRNA-guanine(15) transglycosylase-like" evidence="5">
    <location>
        <begin position="12"/>
        <end position="380"/>
    </location>
</feature>
<evidence type="ECO:0000256" key="1">
    <source>
        <dbReference type="ARBA" id="ARBA00022676"/>
    </source>
</evidence>
<keyword evidence="4" id="KW-0862">Zinc</keyword>
<dbReference type="Pfam" id="PF01702">
    <property type="entry name" value="TGT"/>
    <property type="match status" value="1"/>
</dbReference>